<feature type="transmembrane region" description="Helical" evidence="2">
    <location>
        <begin position="110"/>
        <end position="131"/>
    </location>
</feature>
<accession>A0A7L5ALK7</accession>
<dbReference type="PANTHER" id="PTHR42736">
    <property type="entry name" value="PROTEIN-GLUTAMINE GAMMA-GLUTAMYLTRANSFERASE"/>
    <property type="match status" value="1"/>
</dbReference>
<feature type="transmembrane region" description="Helical" evidence="2">
    <location>
        <begin position="186"/>
        <end position="210"/>
    </location>
</feature>
<gene>
    <name evidence="4" type="ORF">BHD05_14680</name>
</gene>
<dbReference type="PANTHER" id="PTHR42736:SF1">
    <property type="entry name" value="PROTEIN-GLUTAMINE GAMMA-GLUTAMYLTRANSFERASE"/>
    <property type="match status" value="1"/>
</dbReference>
<dbReference type="EMBL" id="CP017146">
    <property type="protein sequence ID" value="QHO70705.1"/>
    <property type="molecule type" value="Genomic_DNA"/>
</dbReference>
<dbReference type="InterPro" id="IPR052901">
    <property type="entry name" value="Bact_TGase-like"/>
</dbReference>
<organism evidence="4 5">
    <name type="scientific">Marisediminicola antarctica</name>
    <dbReference type="NCBI Taxonomy" id="674079"/>
    <lineage>
        <taxon>Bacteria</taxon>
        <taxon>Bacillati</taxon>
        <taxon>Actinomycetota</taxon>
        <taxon>Actinomycetes</taxon>
        <taxon>Micrococcales</taxon>
        <taxon>Microbacteriaceae</taxon>
        <taxon>Marisediminicola</taxon>
    </lineage>
</organism>
<keyword evidence="2" id="KW-0812">Transmembrane</keyword>
<feature type="transmembrane region" description="Helical" evidence="2">
    <location>
        <begin position="138"/>
        <end position="155"/>
    </location>
</feature>
<dbReference type="SMART" id="SM00460">
    <property type="entry name" value="TGc"/>
    <property type="match status" value="1"/>
</dbReference>
<dbReference type="Pfam" id="PF11992">
    <property type="entry name" value="TgpA_N"/>
    <property type="match status" value="1"/>
</dbReference>
<dbReference type="OrthoDB" id="9804023at2"/>
<evidence type="ECO:0000256" key="2">
    <source>
        <dbReference type="SAM" id="Phobius"/>
    </source>
</evidence>
<feature type="transmembrane region" description="Helical" evidence="2">
    <location>
        <begin position="574"/>
        <end position="594"/>
    </location>
</feature>
<dbReference type="RefSeq" id="WP_161887098.1">
    <property type="nucleotide sequence ID" value="NZ_CP017146.1"/>
</dbReference>
<feature type="transmembrane region" description="Helical" evidence="2">
    <location>
        <begin position="55"/>
        <end position="79"/>
    </location>
</feature>
<proteinExistence type="predicted"/>
<reference evidence="4 5" key="1">
    <citation type="submission" date="2016-09" db="EMBL/GenBank/DDBJ databases">
        <title>Complete genome sequence of microbes from the polar regions.</title>
        <authorList>
            <person name="Liao L."/>
            <person name="Chen B."/>
        </authorList>
    </citation>
    <scope>NUCLEOTIDE SEQUENCE [LARGE SCALE GENOMIC DNA]</scope>
    <source>
        <strain evidence="4 5">ZS314</strain>
    </source>
</reference>
<dbReference type="AlphaFoldDB" id="A0A7L5ALK7"/>
<keyword evidence="2" id="KW-0472">Membrane</keyword>
<protein>
    <recommendedName>
        <fullName evidence="3">Transglutaminase-like domain-containing protein</fullName>
    </recommendedName>
</protein>
<evidence type="ECO:0000256" key="1">
    <source>
        <dbReference type="SAM" id="MobiDB-lite"/>
    </source>
</evidence>
<feature type="transmembrane region" description="Helical" evidence="2">
    <location>
        <begin position="161"/>
        <end position="179"/>
    </location>
</feature>
<dbReference type="KEGG" id="mant:BHD05_14680"/>
<evidence type="ECO:0000259" key="3">
    <source>
        <dbReference type="SMART" id="SM00460"/>
    </source>
</evidence>
<keyword evidence="2" id="KW-1133">Transmembrane helix</keyword>
<feature type="region of interest" description="Disordered" evidence="1">
    <location>
        <begin position="532"/>
        <end position="553"/>
    </location>
</feature>
<dbReference type="InterPro" id="IPR038765">
    <property type="entry name" value="Papain-like_cys_pep_sf"/>
</dbReference>
<dbReference type="InterPro" id="IPR021878">
    <property type="entry name" value="TgpA_N"/>
</dbReference>
<name>A0A7L5ALK7_9MICO</name>
<dbReference type="Gene3D" id="3.10.620.30">
    <property type="match status" value="1"/>
</dbReference>
<feature type="compositionally biased region" description="Low complexity" evidence="1">
    <location>
        <begin position="536"/>
        <end position="549"/>
    </location>
</feature>
<feature type="domain" description="Transglutaminase-like" evidence="3">
    <location>
        <begin position="440"/>
        <end position="513"/>
    </location>
</feature>
<evidence type="ECO:0000313" key="4">
    <source>
        <dbReference type="EMBL" id="QHO70705.1"/>
    </source>
</evidence>
<evidence type="ECO:0000313" key="5">
    <source>
        <dbReference type="Proteomes" id="UP000464507"/>
    </source>
</evidence>
<sequence length="712" mass="74275">MSLALLLAIAVATGGLHVLFTDQTWWLLVFFVLIAVLGAAATARAFSRRWFVPPAAAVATLVGLVTLLFAPGTALLAVIPTLDTIRAFGALFAEAGTSIYRQSIPANADAPIVFVLCLGVGALALLCDVLAITLARPALAGIPLLGVLAIPAVTARDVTDLFVFALCAAAFLVLLVVGGQQRQPGLAVGIGAAAIVGALALPLVLPAVVYSAAGSPGLSTGVNPVLGLGDDLRRSSEREVLTYRTASGEPHYLRLVSLENFVGAQWEPTEQEIDRGNSIADFAAPPGLSAEVPTAEEFTSIDIGNLSSRWLPVPYPPQSIEGVARDWFWEPGGFSVSSPNDTARGQDYVVESLIVQPTPEQLLAAGTVVAADFEKYRTLPEDLPTVISETAASIAATAPTNYEKAIVLQEFFRSGEFTYSEDAPVEGDFDGTGMDVVATFLELRSGYCVQFASSMAVMARSLDIPARVVVGFLPGTPTTTGGAEGFTVTTHDLHAWPELYFEGIGWAQFEPTPGRGSLGDYADVSVEGVPAPVPSPAASDAPSPSAPLDDAADRGVDDNAAAAASATQTALPRLLLALLIVAGISLLPASVRLLQRMLLTRRLVAGAATAIDAWDEVLRTAVDFRLPVALTATPRENAAVIGASGGALARLLSAVEHEGYAQTTITDPGSLVSVLDGFRADVRAGASTRAGLLASFYPASLWRRSTRRARPS</sequence>
<feature type="transmembrane region" description="Helical" evidence="2">
    <location>
        <begin position="25"/>
        <end position="43"/>
    </location>
</feature>
<keyword evidence="5" id="KW-1185">Reference proteome</keyword>
<dbReference type="Proteomes" id="UP000464507">
    <property type="component" value="Chromosome"/>
</dbReference>
<dbReference type="Pfam" id="PF01841">
    <property type="entry name" value="Transglut_core"/>
    <property type="match status" value="1"/>
</dbReference>
<dbReference type="InterPro" id="IPR002931">
    <property type="entry name" value="Transglutaminase-like"/>
</dbReference>
<dbReference type="SUPFAM" id="SSF54001">
    <property type="entry name" value="Cysteine proteinases"/>
    <property type="match status" value="1"/>
</dbReference>